<feature type="transmembrane region" description="Helical" evidence="1">
    <location>
        <begin position="55"/>
        <end position="73"/>
    </location>
</feature>
<organism evidence="2 3">
    <name type="scientific">Geosmithia morbida</name>
    <dbReference type="NCBI Taxonomy" id="1094350"/>
    <lineage>
        <taxon>Eukaryota</taxon>
        <taxon>Fungi</taxon>
        <taxon>Dikarya</taxon>
        <taxon>Ascomycota</taxon>
        <taxon>Pezizomycotina</taxon>
        <taxon>Sordariomycetes</taxon>
        <taxon>Hypocreomycetidae</taxon>
        <taxon>Hypocreales</taxon>
        <taxon>Bionectriaceae</taxon>
        <taxon>Geosmithia</taxon>
    </lineage>
</organism>
<keyword evidence="1" id="KW-0812">Transmembrane</keyword>
<accession>A0A9P4Z1E7</accession>
<keyword evidence="3" id="KW-1185">Reference proteome</keyword>
<evidence type="ECO:0000313" key="3">
    <source>
        <dbReference type="Proteomes" id="UP000749293"/>
    </source>
</evidence>
<name>A0A9P4Z1E7_9HYPO</name>
<protein>
    <submittedName>
        <fullName evidence="2">Uncharacterized protein</fullName>
    </submittedName>
</protein>
<dbReference type="AlphaFoldDB" id="A0A9P4Z1E7"/>
<evidence type="ECO:0000313" key="2">
    <source>
        <dbReference type="EMBL" id="KAF4125920.1"/>
    </source>
</evidence>
<dbReference type="EMBL" id="JAANYQ010000002">
    <property type="protein sequence ID" value="KAF4125920.1"/>
    <property type="molecule type" value="Genomic_DNA"/>
</dbReference>
<sequence>MDALFSKKTLGPVDHHQPQKRRLRFAAGLGSTLYKGVAGLSSVVVRRARRGGLSLLLKILATVVSVIILIRLIPSPLNGRKSPVPGWFKKKPVARGDDLRIVVFGSQDVAASSLDSRPGGSTWTHTLCKELKCGTRHSFIPEYDRGIGLTSNKRYATELKTLQNFSKEANLTDNPAADYSFLSEQYPGATDAHDLEEQVQDYFNTAGPKLPPRETVYVFTFGTWDIWNLAAMPLERGEAVVDDLARLIFNQTEYLYKKSLDTQTIAHSGYWGASIDPKAGRRDKDRAAKEAAKHRRFNVVIPELLDISMTPGWQFRPQPQYPHSLAEHMRNSALLTMRWNEQMRSEMKKWTMKGSALPEGDMSDVHSDWASKQYQYQDQADLYPRRMGYFAETSSRMIEVLAEEDMQRTGESDRTGRGKLPAQEKLRFGNTKLSCRAKSSLLSKLYWGKDADDKYMKMERCPRPDNHLFYEPFTYNQRAVDEIGKIAAKGVKKHLFGMKVDDDEKGK</sequence>
<dbReference type="RefSeq" id="XP_035324572.1">
    <property type="nucleotide sequence ID" value="XM_035463148.1"/>
</dbReference>
<keyword evidence="1" id="KW-1133">Transmembrane helix</keyword>
<dbReference type="Proteomes" id="UP000749293">
    <property type="component" value="Unassembled WGS sequence"/>
</dbReference>
<dbReference type="GeneID" id="55967396"/>
<comment type="caution">
    <text evidence="2">The sequence shown here is derived from an EMBL/GenBank/DDBJ whole genome shotgun (WGS) entry which is preliminary data.</text>
</comment>
<keyword evidence="1" id="KW-0472">Membrane</keyword>
<dbReference type="OrthoDB" id="5278722at2759"/>
<gene>
    <name evidence="2" type="ORF">GMORB2_1166</name>
</gene>
<proteinExistence type="predicted"/>
<reference evidence="2" key="1">
    <citation type="submission" date="2020-03" db="EMBL/GenBank/DDBJ databases">
        <title>Site-based positive gene gene selection in Geosmithia morbida across the United States reveals a broad range of putative effectors and factors for local host and environmental adapation.</title>
        <authorList>
            <person name="Onufrak A."/>
            <person name="Murdoch R.W."/>
            <person name="Gazis R."/>
            <person name="Huff M."/>
            <person name="Staton M."/>
            <person name="Klingeman W."/>
            <person name="Hadziabdic D."/>
        </authorList>
    </citation>
    <scope>NUCLEOTIDE SEQUENCE</scope>
    <source>
        <strain evidence="2">1262</strain>
    </source>
</reference>
<evidence type="ECO:0000256" key="1">
    <source>
        <dbReference type="SAM" id="Phobius"/>
    </source>
</evidence>